<feature type="compositionally biased region" description="Low complexity" evidence="1">
    <location>
        <begin position="1"/>
        <end position="16"/>
    </location>
</feature>
<protein>
    <submittedName>
        <fullName evidence="2">Uncharacterized protein</fullName>
    </submittedName>
</protein>
<dbReference type="Proteomes" id="UP001500221">
    <property type="component" value="Unassembled WGS sequence"/>
</dbReference>
<accession>A0ABP9PAE7</accession>
<gene>
    <name evidence="2" type="ORF">GCM10023340_08530</name>
</gene>
<evidence type="ECO:0000313" key="2">
    <source>
        <dbReference type="EMBL" id="GAA5143327.1"/>
    </source>
</evidence>
<sequence>MPTAKKTAAPKAGTKPDGAVYSFTEDGQTYHLPAINEGVADVPGRYTIDAVLHPENEMAQTALGFAMLKTADIPPDVRAVLENLPTGRLLTIVREWMGESRGSSAS</sequence>
<comment type="caution">
    <text evidence="2">The sequence shown here is derived from an EMBL/GenBank/DDBJ whole genome shotgun (WGS) entry which is preliminary data.</text>
</comment>
<dbReference type="EMBL" id="BAABKG010000001">
    <property type="protein sequence ID" value="GAA5143327.1"/>
    <property type="molecule type" value="Genomic_DNA"/>
</dbReference>
<organism evidence="2 3">
    <name type="scientific">Nocardioides marinquilinus</name>
    <dbReference type="NCBI Taxonomy" id="1210400"/>
    <lineage>
        <taxon>Bacteria</taxon>
        <taxon>Bacillati</taxon>
        <taxon>Actinomycetota</taxon>
        <taxon>Actinomycetes</taxon>
        <taxon>Propionibacteriales</taxon>
        <taxon>Nocardioidaceae</taxon>
        <taxon>Nocardioides</taxon>
    </lineage>
</organism>
<proteinExistence type="predicted"/>
<evidence type="ECO:0000313" key="3">
    <source>
        <dbReference type="Proteomes" id="UP001500221"/>
    </source>
</evidence>
<name>A0ABP9PAE7_9ACTN</name>
<keyword evidence="3" id="KW-1185">Reference proteome</keyword>
<evidence type="ECO:0000256" key="1">
    <source>
        <dbReference type="SAM" id="MobiDB-lite"/>
    </source>
</evidence>
<reference evidence="3" key="1">
    <citation type="journal article" date="2019" name="Int. J. Syst. Evol. Microbiol.">
        <title>The Global Catalogue of Microorganisms (GCM) 10K type strain sequencing project: providing services to taxonomists for standard genome sequencing and annotation.</title>
        <authorList>
            <consortium name="The Broad Institute Genomics Platform"/>
            <consortium name="The Broad Institute Genome Sequencing Center for Infectious Disease"/>
            <person name="Wu L."/>
            <person name="Ma J."/>
        </authorList>
    </citation>
    <scope>NUCLEOTIDE SEQUENCE [LARGE SCALE GENOMIC DNA]</scope>
    <source>
        <strain evidence="3">JCM 18459</strain>
    </source>
</reference>
<feature type="region of interest" description="Disordered" evidence="1">
    <location>
        <begin position="1"/>
        <end position="20"/>
    </location>
</feature>
<dbReference type="RefSeq" id="WP_345454863.1">
    <property type="nucleotide sequence ID" value="NZ_BAABKG010000001.1"/>
</dbReference>